<accession>A0A2V1JZE8</accession>
<dbReference type="PANTHER" id="PTHR38686:SF1">
    <property type="entry name" value="APOLIPOPROTEIN N-ACYLTRANSFERASE"/>
    <property type="match status" value="1"/>
</dbReference>
<evidence type="ECO:0000256" key="9">
    <source>
        <dbReference type="HAMAP-Rule" id="MF_01148"/>
    </source>
</evidence>
<dbReference type="PANTHER" id="PTHR38686">
    <property type="entry name" value="APOLIPOPROTEIN N-ACYLTRANSFERASE"/>
    <property type="match status" value="1"/>
</dbReference>
<dbReference type="GO" id="GO:0042158">
    <property type="term" value="P:lipoprotein biosynthetic process"/>
    <property type="evidence" value="ECO:0007669"/>
    <property type="project" value="UniProtKB-UniRule"/>
</dbReference>
<keyword evidence="3 9" id="KW-1003">Cell membrane</keyword>
<feature type="transmembrane region" description="Helical" evidence="9">
    <location>
        <begin position="55"/>
        <end position="72"/>
    </location>
</feature>
<organism evidence="11 12">
    <name type="scientific">Corticimicrobacter populi</name>
    <dbReference type="NCBI Taxonomy" id="2175229"/>
    <lineage>
        <taxon>Bacteria</taxon>
        <taxon>Pseudomonadati</taxon>
        <taxon>Pseudomonadota</taxon>
        <taxon>Betaproteobacteria</taxon>
        <taxon>Burkholderiales</taxon>
        <taxon>Alcaligenaceae</taxon>
        <taxon>Corticimicrobacter</taxon>
    </lineage>
</organism>
<dbReference type="RefSeq" id="WP_109061457.1">
    <property type="nucleotide sequence ID" value="NZ_QETA01000002.1"/>
</dbReference>
<feature type="transmembrane region" description="Helical" evidence="9">
    <location>
        <begin position="26"/>
        <end position="43"/>
    </location>
</feature>
<keyword evidence="12" id="KW-1185">Reference proteome</keyword>
<feature type="transmembrane region" description="Helical" evidence="9">
    <location>
        <begin position="508"/>
        <end position="525"/>
    </location>
</feature>
<protein>
    <recommendedName>
        <fullName evidence="9">Apolipoprotein N-acyltransferase</fullName>
        <shortName evidence="9">ALP N-acyltransferase</shortName>
        <ecNumber evidence="9">2.3.1.269</ecNumber>
    </recommendedName>
</protein>
<evidence type="ECO:0000259" key="10">
    <source>
        <dbReference type="PROSITE" id="PS50263"/>
    </source>
</evidence>
<dbReference type="Gene3D" id="3.60.110.10">
    <property type="entry name" value="Carbon-nitrogen hydrolase"/>
    <property type="match status" value="1"/>
</dbReference>
<evidence type="ECO:0000256" key="6">
    <source>
        <dbReference type="ARBA" id="ARBA00022989"/>
    </source>
</evidence>
<evidence type="ECO:0000256" key="5">
    <source>
        <dbReference type="ARBA" id="ARBA00022692"/>
    </source>
</evidence>
<comment type="pathway">
    <text evidence="9">Protein modification; lipoprotein biosynthesis (N-acyl transfer).</text>
</comment>
<dbReference type="InterPro" id="IPR003010">
    <property type="entry name" value="C-N_Hydrolase"/>
</dbReference>
<dbReference type="UniPathway" id="UPA00666"/>
<comment type="caution">
    <text evidence="11">The sequence shown here is derived from an EMBL/GenBank/DDBJ whole genome shotgun (WGS) entry which is preliminary data.</text>
</comment>
<dbReference type="CDD" id="cd07571">
    <property type="entry name" value="ALP_N-acyl_transferase"/>
    <property type="match status" value="1"/>
</dbReference>
<evidence type="ECO:0000313" key="11">
    <source>
        <dbReference type="EMBL" id="PWF24179.1"/>
    </source>
</evidence>
<feature type="transmembrane region" description="Helical" evidence="9">
    <location>
        <begin position="202"/>
        <end position="219"/>
    </location>
</feature>
<feature type="domain" description="CN hydrolase" evidence="10">
    <location>
        <begin position="236"/>
        <end position="494"/>
    </location>
</feature>
<dbReference type="GO" id="GO:0005886">
    <property type="term" value="C:plasma membrane"/>
    <property type="evidence" value="ECO:0007669"/>
    <property type="project" value="UniProtKB-SubCell"/>
</dbReference>
<dbReference type="Pfam" id="PF20154">
    <property type="entry name" value="LNT_N"/>
    <property type="match status" value="1"/>
</dbReference>
<evidence type="ECO:0000256" key="7">
    <source>
        <dbReference type="ARBA" id="ARBA00023136"/>
    </source>
</evidence>
<dbReference type="GO" id="GO:0016410">
    <property type="term" value="F:N-acyltransferase activity"/>
    <property type="evidence" value="ECO:0007669"/>
    <property type="project" value="UniProtKB-UniRule"/>
</dbReference>
<keyword evidence="11" id="KW-0449">Lipoprotein</keyword>
<gene>
    <name evidence="9" type="primary">lnt</name>
    <name evidence="11" type="ORF">DD235_07755</name>
</gene>
<dbReference type="Proteomes" id="UP000245212">
    <property type="component" value="Unassembled WGS sequence"/>
</dbReference>
<dbReference type="EMBL" id="QETA01000002">
    <property type="protein sequence ID" value="PWF24179.1"/>
    <property type="molecule type" value="Genomic_DNA"/>
</dbReference>
<comment type="catalytic activity">
    <reaction evidence="9">
        <text>N-terminal S-1,2-diacyl-sn-glyceryl-L-cysteinyl-[lipoprotein] + a glycerophospholipid = N-acyl-S-1,2-diacyl-sn-glyceryl-L-cysteinyl-[lipoprotein] + a 2-acyl-sn-glycero-3-phospholipid + H(+)</text>
        <dbReference type="Rhea" id="RHEA:48228"/>
        <dbReference type="Rhea" id="RHEA-COMP:14681"/>
        <dbReference type="Rhea" id="RHEA-COMP:14684"/>
        <dbReference type="ChEBI" id="CHEBI:15378"/>
        <dbReference type="ChEBI" id="CHEBI:136912"/>
        <dbReference type="ChEBI" id="CHEBI:140656"/>
        <dbReference type="ChEBI" id="CHEBI:140657"/>
        <dbReference type="ChEBI" id="CHEBI:140660"/>
        <dbReference type="EC" id="2.3.1.269"/>
    </reaction>
</comment>
<dbReference type="InterPro" id="IPR004563">
    <property type="entry name" value="Apolipo_AcylTrfase"/>
</dbReference>
<keyword evidence="6 9" id="KW-1133">Transmembrane helix</keyword>
<feature type="transmembrane region" description="Helical" evidence="9">
    <location>
        <begin position="167"/>
        <end position="186"/>
    </location>
</feature>
<sequence length="529" mass="57162">MRTLLLILIGALCALSFAPGPLPASLLSVLNLLCLAFLARLVLQARSSRRAAADGWGFGTGLFGVGLYWLYISMHDYGNMPAALAGLAVFVLAALLALYPALACSLTRLLAGADPLRRPMTAAFVWAACWTGAEWLRGTVLTGFPWLNAAYAHVDSPYAGWAPVLGSYGVAFMAALSAAALALLTLPAEPRYGQRNGSTRKLSPLLIVFPVLLTGWWSLSNRWAEPYGAPLQVRLVQGNIDQGVKFNPETLASTLAHHQQLSLNPFPATPPELIVLPETIVPAFQNQIDPALWDDWRMLARYTGATVILGAPLLDPASGEYANSVIGIDRDTSHEALLAGRPDMRYDKRHLVPFGEFVPPGFRWLVDSMRIPLGDFTRGTTAQAPFPLKGQYLAPNICYEDVFGNELLPALQPDAATGTPGATILVNVSNLGWFGDSWALRQHLQIARMRALETARPMLRATNTGVTAAIDDGGVVIGQLPVYEAGVLDAQIQGMTGLTPYARWADRPVLILCGLILVLALLARLRRRD</sequence>
<evidence type="ECO:0000256" key="3">
    <source>
        <dbReference type="ARBA" id="ARBA00022475"/>
    </source>
</evidence>
<feature type="transmembrane region" description="Helical" evidence="9">
    <location>
        <begin position="123"/>
        <end position="147"/>
    </location>
</feature>
<dbReference type="InterPro" id="IPR036526">
    <property type="entry name" value="C-N_Hydrolase_sf"/>
</dbReference>
<feature type="transmembrane region" description="Helical" evidence="9">
    <location>
        <begin position="84"/>
        <end position="111"/>
    </location>
</feature>
<keyword evidence="7 9" id="KW-0472">Membrane</keyword>
<dbReference type="PROSITE" id="PS50263">
    <property type="entry name" value="CN_HYDROLASE"/>
    <property type="match status" value="1"/>
</dbReference>
<evidence type="ECO:0000256" key="1">
    <source>
        <dbReference type="ARBA" id="ARBA00004651"/>
    </source>
</evidence>
<evidence type="ECO:0000256" key="2">
    <source>
        <dbReference type="ARBA" id="ARBA00010065"/>
    </source>
</evidence>
<name>A0A2V1JZE8_9BURK</name>
<reference evidence="12" key="1">
    <citation type="submission" date="2018-05" db="EMBL/GenBank/DDBJ databases">
        <authorList>
            <person name="Li Y."/>
        </authorList>
    </citation>
    <scope>NUCLEOTIDE SEQUENCE [LARGE SCALE GENOMIC DNA]</scope>
    <source>
        <strain evidence="12">3d-2-2</strain>
    </source>
</reference>
<comment type="function">
    <text evidence="9">Catalyzes the phospholipid dependent N-acylation of the N-terminal cysteine of apolipoprotein, the last step in lipoprotein maturation.</text>
</comment>
<dbReference type="HAMAP" id="MF_01148">
    <property type="entry name" value="Lnt"/>
    <property type="match status" value="1"/>
</dbReference>
<dbReference type="Pfam" id="PF00795">
    <property type="entry name" value="CN_hydrolase"/>
    <property type="match status" value="1"/>
</dbReference>
<dbReference type="AlphaFoldDB" id="A0A2V1JZE8"/>
<evidence type="ECO:0000256" key="8">
    <source>
        <dbReference type="ARBA" id="ARBA00023315"/>
    </source>
</evidence>
<keyword evidence="5 9" id="KW-0812">Transmembrane</keyword>
<evidence type="ECO:0000256" key="4">
    <source>
        <dbReference type="ARBA" id="ARBA00022679"/>
    </source>
</evidence>
<comment type="similarity">
    <text evidence="2 9">Belongs to the CN hydrolase family. Apolipoprotein N-acyltransferase subfamily.</text>
</comment>
<evidence type="ECO:0000313" key="12">
    <source>
        <dbReference type="Proteomes" id="UP000245212"/>
    </source>
</evidence>
<comment type="subcellular location">
    <subcellularLocation>
        <location evidence="1 9">Cell membrane</location>
        <topology evidence="1 9">Multi-pass membrane protein</topology>
    </subcellularLocation>
</comment>
<keyword evidence="8 9" id="KW-0012">Acyltransferase</keyword>
<dbReference type="EC" id="2.3.1.269" evidence="9"/>
<dbReference type="InterPro" id="IPR045378">
    <property type="entry name" value="LNT_N"/>
</dbReference>
<proteinExistence type="inferred from homology"/>
<dbReference type="NCBIfam" id="TIGR00546">
    <property type="entry name" value="lnt"/>
    <property type="match status" value="1"/>
</dbReference>
<dbReference type="SUPFAM" id="SSF56317">
    <property type="entry name" value="Carbon-nitrogen hydrolase"/>
    <property type="match status" value="1"/>
</dbReference>
<keyword evidence="4 9" id="KW-0808">Transferase</keyword>